<reference evidence="2 3" key="1">
    <citation type="submission" date="2020-08" db="EMBL/GenBank/DDBJ databases">
        <title>Genomic Encyclopedia of Type Strains, Phase IV (KMG-IV): sequencing the most valuable type-strain genomes for metagenomic binning, comparative biology and taxonomic classification.</title>
        <authorList>
            <person name="Goeker M."/>
        </authorList>
    </citation>
    <scope>NUCLEOTIDE SEQUENCE [LARGE SCALE GENOMIC DNA]</scope>
    <source>
        <strain evidence="2 3">DSM 10368</strain>
    </source>
</reference>
<feature type="compositionally biased region" description="Basic and acidic residues" evidence="1">
    <location>
        <begin position="58"/>
        <end position="67"/>
    </location>
</feature>
<evidence type="ECO:0000313" key="3">
    <source>
        <dbReference type="Proteomes" id="UP000577697"/>
    </source>
</evidence>
<dbReference type="RefSeq" id="WP_067970358.1">
    <property type="nucleotide sequence ID" value="NZ_CP015009.1"/>
</dbReference>
<accession>A0ABR6HDR5</accession>
<protein>
    <submittedName>
        <fullName evidence="2">Uncharacterized protein</fullName>
    </submittedName>
</protein>
<dbReference type="EMBL" id="JACICB010000021">
    <property type="protein sequence ID" value="MBB3708628.1"/>
    <property type="molecule type" value="Genomic_DNA"/>
</dbReference>
<dbReference type="Proteomes" id="UP000577697">
    <property type="component" value="Unassembled WGS sequence"/>
</dbReference>
<name>A0ABR6HDR5_AMIAI</name>
<evidence type="ECO:0000256" key="1">
    <source>
        <dbReference type="SAM" id="MobiDB-lite"/>
    </source>
</evidence>
<gene>
    <name evidence="2" type="ORF">FHS67_004968</name>
</gene>
<sequence>MDLAKRIGKTPQRDRHRPIDVWNIQTFDAALDKAQPDGAAADRSSKTGAVKSVGNSRKKVEAKLASK</sequence>
<comment type="caution">
    <text evidence="2">The sequence shown here is derived from an EMBL/GenBank/DDBJ whole genome shotgun (WGS) entry which is preliminary data.</text>
</comment>
<organism evidence="2 3">
    <name type="scientific">Aminobacter aminovorans</name>
    <name type="common">Chelatobacter heintzii</name>
    <dbReference type="NCBI Taxonomy" id="83263"/>
    <lineage>
        <taxon>Bacteria</taxon>
        <taxon>Pseudomonadati</taxon>
        <taxon>Pseudomonadota</taxon>
        <taxon>Alphaproteobacteria</taxon>
        <taxon>Hyphomicrobiales</taxon>
        <taxon>Phyllobacteriaceae</taxon>
        <taxon>Aminobacter</taxon>
    </lineage>
</organism>
<proteinExistence type="predicted"/>
<keyword evidence="3" id="KW-1185">Reference proteome</keyword>
<feature type="region of interest" description="Disordered" evidence="1">
    <location>
        <begin position="33"/>
        <end position="67"/>
    </location>
</feature>
<evidence type="ECO:0000313" key="2">
    <source>
        <dbReference type="EMBL" id="MBB3708628.1"/>
    </source>
</evidence>